<dbReference type="EMBL" id="UYRT01084239">
    <property type="protein sequence ID" value="VDN28556.1"/>
    <property type="molecule type" value="Genomic_DNA"/>
</dbReference>
<protein>
    <submittedName>
        <fullName evidence="1 3">Uncharacterized protein</fullName>
    </submittedName>
</protein>
<evidence type="ECO:0000313" key="2">
    <source>
        <dbReference type="Proteomes" id="UP000271098"/>
    </source>
</evidence>
<dbReference type="AlphaFoldDB" id="A0A183E748"/>
<reference evidence="1 2" key="2">
    <citation type="submission" date="2018-11" db="EMBL/GenBank/DDBJ databases">
        <authorList>
            <consortium name="Pathogen Informatics"/>
        </authorList>
    </citation>
    <scope>NUCLEOTIDE SEQUENCE [LARGE SCALE GENOMIC DNA]</scope>
</reference>
<proteinExistence type="predicted"/>
<sequence>MKLLRDSVSHDRSQPVVAEEELVSMLGLNRNTDNDDDGALWEVLAEPTATTTTTLKAAVLVGGAQKGIGKRVFDTVRLLPKRQFFSVSERELLAKIASLLKCSLLSWHLFRFMHFFYFYPFF</sequence>
<name>A0A183E748_9BILA</name>
<gene>
    <name evidence="1" type="ORF">GPUH_LOCUS16789</name>
</gene>
<dbReference type="Proteomes" id="UP000271098">
    <property type="component" value="Unassembled WGS sequence"/>
</dbReference>
<dbReference type="WBParaSite" id="GPUH_0001681101-mRNA-1">
    <property type="protein sequence ID" value="GPUH_0001681101-mRNA-1"/>
    <property type="gene ID" value="GPUH_0001681101"/>
</dbReference>
<evidence type="ECO:0000313" key="1">
    <source>
        <dbReference type="EMBL" id="VDN28556.1"/>
    </source>
</evidence>
<reference evidence="3" key="1">
    <citation type="submission" date="2016-06" db="UniProtKB">
        <authorList>
            <consortium name="WormBaseParasite"/>
        </authorList>
    </citation>
    <scope>IDENTIFICATION</scope>
</reference>
<organism evidence="3">
    <name type="scientific">Gongylonema pulchrum</name>
    <dbReference type="NCBI Taxonomy" id="637853"/>
    <lineage>
        <taxon>Eukaryota</taxon>
        <taxon>Metazoa</taxon>
        <taxon>Ecdysozoa</taxon>
        <taxon>Nematoda</taxon>
        <taxon>Chromadorea</taxon>
        <taxon>Rhabditida</taxon>
        <taxon>Spirurina</taxon>
        <taxon>Spiruromorpha</taxon>
        <taxon>Spiruroidea</taxon>
        <taxon>Gongylonematidae</taxon>
        <taxon>Gongylonema</taxon>
    </lineage>
</organism>
<keyword evidence="2" id="KW-1185">Reference proteome</keyword>
<evidence type="ECO:0000313" key="3">
    <source>
        <dbReference type="WBParaSite" id="GPUH_0001681101-mRNA-1"/>
    </source>
</evidence>
<accession>A0A183E748</accession>